<comment type="caution">
    <text evidence="1">The sequence shown here is derived from an EMBL/GenBank/DDBJ whole genome shotgun (WGS) entry which is preliminary data.</text>
</comment>
<evidence type="ECO:0000313" key="1">
    <source>
        <dbReference type="EMBL" id="KAG6377825.1"/>
    </source>
</evidence>
<keyword evidence="2" id="KW-1185">Reference proteome</keyword>
<dbReference type="Proteomes" id="UP000683000">
    <property type="component" value="Unassembled WGS sequence"/>
</dbReference>
<sequence length="271" mass="30287">MLNNINAMDRSTPLANSVALIQSSGTGKSRMVDEMAKLVFTIPFNVRLPDEPRAYPPEDYVVWEYLCKSQVKKAEDGEVRAALFFQNLFSEVAIEVERVFSGRRIASPGEFASEWRNHLTKLGGAYREELYKRVVQACKKVGLAEGPPQGSPRCSDGVRPTLDRLLAALYKFCDFRAVEDDVKVMLYFDEAHELYGGSRGHRLYDIMQSSLSWSGPGKSPVFTIFVSTQLPPSAKFLQAPITETAFDCHPGFPLGIGKWSLNQLGKLHFLA</sequence>
<dbReference type="PANTHER" id="PTHR33266">
    <property type="entry name" value="CHROMOSOME 15, WHOLE GENOME SHOTGUN SEQUENCE"/>
    <property type="match status" value="1"/>
</dbReference>
<evidence type="ECO:0000313" key="2">
    <source>
        <dbReference type="Proteomes" id="UP000683000"/>
    </source>
</evidence>
<dbReference type="AlphaFoldDB" id="A0A8I3ACY9"/>
<dbReference type="PANTHER" id="PTHR33266:SF1">
    <property type="entry name" value="F-BOX DOMAIN-CONTAINING PROTEIN"/>
    <property type="match status" value="1"/>
</dbReference>
<gene>
    <name evidence="1" type="ORF">JVT61DRAFT_14603</name>
</gene>
<dbReference type="OrthoDB" id="107110at2759"/>
<protein>
    <submittedName>
        <fullName evidence="1">Uncharacterized protein</fullName>
    </submittedName>
</protein>
<proteinExistence type="predicted"/>
<accession>A0A8I3ACY9</accession>
<dbReference type="EMBL" id="JAGFBS010000008">
    <property type="protein sequence ID" value="KAG6377825.1"/>
    <property type="molecule type" value="Genomic_DNA"/>
</dbReference>
<organism evidence="1 2">
    <name type="scientific">Boletus reticuloceps</name>
    <dbReference type="NCBI Taxonomy" id="495285"/>
    <lineage>
        <taxon>Eukaryota</taxon>
        <taxon>Fungi</taxon>
        <taxon>Dikarya</taxon>
        <taxon>Basidiomycota</taxon>
        <taxon>Agaricomycotina</taxon>
        <taxon>Agaricomycetes</taxon>
        <taxon>Agaricomycetidae</taxon>
        <taxon>Boletales</taxon>
        <taxon>Boletineae</taxon>
        <taxon>Boletaceae</taxon>
        <taxon>Boletoideae</taxon>
        <taxon>Boletus</taxon>
    </lineage>
</organism>
<reference evidence="1" key="1">
    <citation type="submission" date="2021-03" db="EMBL/GenBank/DDBJ databases">
        <title>Evolutionary innovations through gain and loss of genes in the ectomycorrhizal Boletales.</title>
        <authorList>
            <person name="Wu G."/>
            <person name="Miyauchi S."/>
            <person name="Morin E."/>
            <person name="Yang Z.-L."/>
            <person name="Xu J."/>
            <person name="Martin F.M."/>
        </authorList>
    </citation>
    <scope>NUCLEOTIDE SEQUENCE</scope>
    <source>
        <strain evidence="1">BR01</strain>
    </source>
</reference>
<name>A0A8I3ACY9_9AGAM</name>